<dbReference type="EnsemblMetazoa" id="ACOM032545-RA">
    <property type="protein sequence ID" value="ACOM032545-PA.1"/>
    <property type="gene ID" value="ACOM032545"/>
</dbReference>
<dbReference type="Gene3D" id="2.60.120.200">
    <property type="match status" value="1"/>
</dbReference>
<keyword evidence="3" id="KW-0812">Transmembrane</keyword>
<feature type="domain" description="Thrombospondin-like N-terminal" evidence="4">
    <location>
        <begin position="67"/>
        <end position="264"/>
    </location>
</feature>
<feature type="region of interest" description="Disordered" evidence="2">
    <location>
        <begin position="1"/>
        <end position="23"/>
    </location>
</feature>
<organism evidence="5">
    <name type="scientific">Anopheles coluzzii</name>
    <name type="common">African malaria mosquito</name>
    <dbReference type="NCBI Taxonomy" id="1518534"/>
    <lineage>
        <taxon>Eukaryota</taxon>
        <taxon>Metazoa</taxon>
        <taxon>Ecdysozoa</taxon>
        <taxon>Arthropoda</taxon>
        <taxon>Hexapoda</taxon>
        <taxon>Insecta</taxon>
        <taxon>Pterygota</taxon>
        <taxon>Neoptera</taxon>
        <taxon>Endopterygota</taxon>
        <taxon>Diptera</taxon>
        <taxon>Nematocera</taxon>
        <taxon>Culicoidea</taxon>
        <taxon>Culicidae</taxon>
        <taxon>Anophelinae</taxon>
        <taxon>Anopheles</taxon>
    </lineage>
</organism>
<dbReference type="VEuPathDB" id="VectorBase:ACON2_033807"/>
<dbReference type="CDD" id="cd00110">
    <property type="entry name" value="LamG"/>
    <property type="match status" value="1"/>
</dbReference>
<dbReference type="FunFam" id="2.60.120.200:FF:000136">
    <property type="entry name" value="Collagen type V alpha 3 chain"/>
    <property type="match status" value="1"/>
</dbReference>
<evidence type="ECO:0000256" key="1">
    <source>
        <dbReference type="ARBA" id="ARBA00022737"/>
    </source>
</evidence>
<protein>
    <recommendedName>
        <fullName evidence="4">Thrombospondin-like N-terminal domain-containing protein</fullName>
    </recommendedName>
</protein>
<evidence type="ECO:0000256" key="3">
    <source>
        <dbReference type="SAM" id="Phobius"/>
    </source>
</evidence>
<keyword evidence="3" id="KW-1133">Transmembrane helix</keyword>
<name>A0A8W7PIX9_ANOCL</name>
<dbReference type="AlphaFoldDB" id="A0A8W7PIX9"/>
<dbReference type="SUPFAM" id="SSF49899">
    <property type="entry name" value="Concanavalin A-like lectins/glucanases"/>
    <property type="match status" value="1"/>
</dbReference>
<feature type="transmembrane region" description="Helical" evidence="3">
    <location>
        <begin position="41"/>
        <end position="60"/>
    </location>
</feature>
<dbReference type="SMART" id="SM00210">
    <property type="entry name" value="TSPN"/>
    <property type="match status" value="1"/>
</dbReference>
<dbReference type="InterPro" id="IPR001791">
    <property type="entry name" value="Laminin_G"/>
</dbReference>
<evidence type="ECO:0000259" key="4">
    <source>
        <dbReference type="SMART" id="SM00210"/>
    </source>
</evidence>
<keyword evidence="3" id="KW-0472">Membrane</keyword>
<sequence>MQQTHPQYVGVSFQRPRGRRKRHTMSIPSWRHGLRRVTSSLLPLLIVGVVASGLVVYAAAEPRTDGLVDMIEQFGMPTLPSGVSPTTGMCNGSRNQYQPHPEPAYSMNQDTVLSIPTIESFPDGFPLDFSLLVTLRASPNLERAPLFAVYSSDSDEILMLMVGRDVALYYYDGNPEDDEQDQYQNMVSFGVSVDDGRWHRLGVSVKGNSVTLILDCGTQITRPLNRRPGVQLVTDGLILTGVQLNEENGFFTGDLQLFMIANTPDEAYNICTKYAPDCLGGSGGASTSSGGSSGSSSTVTRTVTIQSTRTVSNGTERTISCVLECFLCPIQSTMLPPEEIQG</sequence>
<accession>A0A8W7PIX9</accession>
<reference evidence="5" key="1">
    <citation type="submission" date="2022-08" db="UniProtKB">
        <authorList>
            <consortium name="EnsemblMetazoa"/>
        </authorList>
    </citation>
    <scope>IDENTIFICATION</scope>
</reference>
<evidence type="ECO:0000256" key="2">
    <source>
        <dbReference type="SAM" id="MobiDB-lite"/>
    </source>
</evidence>
<dbReference type="Proteomes" id="UP000075882">
    <property type="component" value="Unassembled WGS sequence"/>
</dbReference>
<dbReference type="Pfam" id="PF02210">
    <property type="entry name" value="Laminin_G_2"/>
    <property type="match status" value="1"/>
</dbReference>
<evidence type="ECO:0000313" key="5">
    <source>
        <dbReference type="EnsemblMetazoa" id="ACOM032545-PA.1"/>
    </source>
</evidence>
<keyword evidence="1" id="KW-0677">Repeat</keyword>
<proteinExistence type="predicted"/>
<dbReference type="InterPro" id="IPR013320">
    <property type="entry name" value="ConA-like_dom_sf"/>
</dbReference>
<dbReference type="InterPro" id="IPR048287">
    <property type="entry name" value="TSPN-like_N"/>
</dbReference>